<dbReference type="AlphaFoldDB" id="A0AAE1HIH7"/>
<dbReference type="GO" id="GO:0007156">
    <property type="term" value="P:homophilic cell adhesion via plasma membrane adhesion molecules"/>
    <property type="evidence" value="ECO:0007669"/>
    <property type="project" value="InterPro"/>
</dbReference>
<dbReference type="InterPro" id="IPR020894">
    <property type="entry name" value="Cadherin_CS"/>
</dbReference>
<dbReference type="Gene3D" id="2.60.40.60">
    <property type="entry name" value="Cadherins"/>
    <property type="match status" value="2"/>
</dbReference>
<sequence>MSEQTQHELTVVARDRGVQDAHAHASSAKVRVRVQRVNLHAPEIYVRPLPEIIEHAHGDIYAIVRVVDRDRGLHGQIRDLEIVDGDPDGHFRVVATGNPGEYNIAVLHLLDREAAPQGYNLTLRASDRGTPMHSAYRVVTVRLADLNDNPPVFDREVYDVQVSETAPVNTPITRIKVTDADAGKNAQCTTDYPQTSRCGTGHLHGLPTDLLVCGGFK</sequence>
<dbReference type="PRINTS" id="PR00205">
    <property type="entry name" value="CADHERIN"/>
</dbReference>
<dbReference type="PANTHER" id="PTHR24028:SF328">
    <property type="entry name" value="CADHERIN-3"/>
    <property type="match status" value="1"/>
</dbReference>
<dbReference type="Pfam" id="PF00028">
    <property type="entry name" value="Cadherin"/>
    <property type="match status" value="1"/>
</dbReference>
<dbReference type="SMART" id="SM00112">
    <property type="entry name" value="CA"/>
    <property type="match status" value="1"/>
</dbReference>
<dbReference type="InterPro" id="IPR002126">
    <property type="entry name" value="Cadherin-like_dom"/>
</dbReference>
<keyword evidence="3" id="KW-0677">Repeat</keyword>
<dbReference type="SUPFAM" id="SSF49313">
    <property type="entry name" value="Cadherin-like"/>
    <property type="match status" value="2"/>
</dbReference>
<evidence type="ECO:0000256" key="3">
    <source>
        <dbReference type="ARBA" id="ARBA00022737"/>
    </source>
</evidence>
<dbReference type="InterPro" id="IPR050174">
    <property type="entry name" value="Protocadherin/Cadherin-CA"/>
</dbReference>
<comment type="caution">
    <text evidence="10">The sequence shown here is derived from an EMBL/GenBank/DDBJ whole genome shotgun (WGS) entry which is preliminary data.</text>
</comment>
<dbReference type="PROSITE" id="PS00232">
    <property type="entry name" value="CADHERIN_1"/>
    <property type="match status" value="1"/>
</dbReference>
<reference evidence="10" key="1">
    <citation type="submission" date="2021-07" db="EMBL/GenBank/DDBJ databases">
        <authorList>
            <person name="Catto M.A."/>
            <person name="Jacobson A."/>
            <person name="Kennedy G."/>
            <person name="Labadie P."/>
            <person name="Hunt B.G."/>
            <person name="Srinivasan R."/>
        </authorList>
    </citation>
    <scope>NUCLEOTIDE SEQUENCE</scope>
    <source>
        <strain evidence="10">PL_HMW_Pooled</strain>
        <tissue evidence="10">Head</tissue>
    </source>
</reference>
<name>A0AAE1HIH7_9NEOP</name>
<evidence type="ECO:0000256" key="6">
    <source>
        <dbReference type="ARBA" id="ARBA00023136"/>
    </source>
</evidence>
<evidence type="ECO:0000256" key="4">
    <source>
        <dbReference type="ARBA" id="ARBA00022837"/>
    </source>
</evidence>
<keyword evidence="4 8" id="KW-0106">Calcium</keyword>
<dbReference type="InterPro" id="IPR015919">
    <property type="entry name" value="Cadherin-like_sf"/>
</dbReference>
<keyword evidence="11" id="KW-1185">Reference proteome</keyword>
<dbReference type="GO" id="GO:0005886">
    <property type="term" value="C:plasma membrane"/>
    <property type="evidence" value="ECO:0007669"/>
    <property type="project" value="InterPro"/>
</dbReference>
<dbReference type="PANTHER" id="PTHR24028">
    <property type="entry name" value="CADHERIN-87A"/>
    <property type="match status" value="1"/>
</dbReference>
<organism evidence="10 11">
    <name type="scientific">Frankliniella fusca</name>
    <dbReference type="NCBI Taxonomy" id="407009"/>
    <lineage>
        <taxon>Eukaryota</taxon>
        <taxon>Metazoa</taxon>
        <taxon>Ecdysozoa</taxon>
        <taxon>Arthropoda</taxon>
        <taxon>Hexapoda</taxon>
        <taxon>Insecta</taxon>
        <taxon>Pterygota</taxon>
        <taxon>Neoptera</taxon>
        <taxon>Paraneoptera</taxon>
        <taxon>Thysanoptera</taxon>
        <taxon>Terebrantia</taxon>
        <taxon>Thripoidea</taxon>
        <taxon>Thripidae</taxon>
        <taxon>Frankliniella</taxon>
    </lineage>
</organism>
<evidence type="ECO:0000256" key="2">
    <source>
        <dbReference type="ARBA" id="ARBA00022692"/>
    </source>
</evidence>
<gene>
    <name evidence="10" type="ORF">KUF71_011168</name>
</gene>
<dbReference type="GO" id="GO:0005509">
    <property type="term" value="F:calcium ion binding"/>
    <property type="evidence" value="ECO:0007669"/>
    <property type="project" value="UniProtKB-UniRule"/>
</dbReference>
<dbReference type="EMBL" id="JAHWGI010001057">
    <property type="protein sequence ID" value="KAK3921992.1"/>
    <property type="molecule type" value="Genomic_DNA"/>
</dbReference>
<keyword evidence="2" id="KW-0812">Transmembrane</keyword>
<proteinExistence type="predicted"/>
<keyword evidence="5" id="KW-1133">Transmembrane helix</keyword>
<protein>
    <submittedName>
        <fullName evidence="10">Fat-like cadherin-related tumor suppressor-like protein</fullName>
    </submittedName>
</protein>
<keyword evidence="7" id="KW-0325">Glycoprotein</keyword>
<comment type="subcellular location">
    <subcellularLocation>
        <location evidence="1">Membrane</location>
        <topology evidence="1">Single-pass membrane protein</topology>
    </subcellularLocation>
</comment>
<dbReference type="CDD" id="cd11304">
    <property type="entry name" value="Cadherin_repeat"/>
    <property type="match status" value="3"/>
</dbReference>
<dbReference type="Proteomes" id="UP001219518">
    <property type="component" value="Unassembled WGS sequence"/>
</dbReference>
<reference evidence="10" key="2">
    <citation type="journal article" date="2023" name="BMC Genomics">
        <title>Pest status, molecular evolution, and epigenetic factors derived from the genome assembly of Frankliniella fusca, a thysanopteran phytovirus vector.</title>
        <authorList>
            <person name="Catto M.A."/>
            <person name="Labadie P.E."/>
            <person name="Jacobson A.L."/>
            <person name="Kennedy G.G."/>
            <person name="Srinivasan R."/>
            <person name="Hunt B.G."/>
        </authorList>
    </citation>
    <scope>NUCLEOTIDE SEQUENCE</scope>
    <source>
        <strain evidence="10">PL_HMW_Pooled</strain>
    </source>
</reference>
<evidence type="ECO:0000256" key="5">
    <source>
        <dbReference type="ARBA" id="ARBA00022989"/>
    </source>
</evidence>
<evidence type="ECO:0000313" key="10">
    <source>
        <dbReference type="EMBL" id="KAK3921992.1"/>
    </source>
</evidence>
<evidence type="ECO:0000256" key="8">
    <source>
        <dbReference type="PROSITE-ProRule" id="PRU00043"/>
    </source>
</evidence>
<dbReference type="PROSITE" id="PS50268">
    <property type="entry name" value="CADHERIN_2"/>
    <property type="match status" value="1"/>
</dbReference>
<keyword evidence="6" id="KW-0472">Membrane</keyword>
<evidence type="ECO:0000256" key="7">
    <source>
        <dbReference type="ARBA" id="ARBA00023180"/>
    </source>
</evidence>
<evidence type="ECO:0000259" key="9">
    <source>
        <dbReference type="PROSITE" id="PS50268"/>
    </source>
</evidence>
<accession>A0AAE1HIH7</accession>
<evidence type="ECO:0000313" key="11">
    <source>
        <dbReference type="Proteomes" id="UP001219518"/>
    </source>
</evidence>
<evidence type="ECO:0000256" key="1">
    <source>
        <dbReference type="ARBA" id="ARBA00004167"/>
    </source>
</evidence>
<feature type="domain" description="Cadherin" evidence="9">
    <location>
        <begin position="60"/>
        <end position="153"/>
    </location>
</feature>